<dbReference type="PANTHER" id="PTHR24413">
    <property type="entry name" value="SPECKLE-TYPE POZ PROTEIN"/>
    <property type="match status" value="1"/>
</dbReference>
<dbReference type="AlphaFoldDB" id="A0AAV4N8Y8"/>
<dbReference type="Gene3D" id="3.30.710.10">
    <property type="entry name" value="Potassium Channel Kv1.1, Chain A"/>
    <property type="match status" value="1"/>
</dbReference>
<protein>
    <submittedName>
        <fullName evidence="2">Protein roadkill</fullName>
    </submittedName>
</protein>
<evidence type="ECO:0000313" key="3">
    <source>
        <dbReference type="Proteomes" id="UP001054945"/>
    </source>
</evidence>
<name>A0AAV4N8Y8_CAEEX</name>
<reference evidence="2 3" key="1">
    <citation type="submission" date="2021-06" db="EMBL/GenBank/DDBJ databases">
        <title>Caerostris extrusa draft genome.</title>
        <authorList>
            <person name="Kono N."/>
            <person name="Arakawa K."/>
        </authorList>
    </citation>
    <scope>NUCLEOTIDE SEQUENCE [LARGE SCALE GENOMIC DNA]</scope>
</reference>
<feature type="domain" description="BTB" evidence="1">
    <location>
        <begin position="189"/>
        <end position="256"/>
    </location>
</feature>
<gene>
    <name evidence="2" type="primary">rdx_17</name>
    <name evidence="2" type="ORF">CEXT_566791</name>
</gene>
<evidence type="ECO:0000259" key="1">
    <source>
        <dbReference type="PROSITE" id="PS50097"/>
    </source>
</evidence>
<dbReference type="PROSITE" id="PS50097">
    <property type="entry name" value="BTB"/>
    <property type="match status" value="1"/>
</dbReference>
<organism evidence="2 3">
    <name type="scientific">Caerostris extrusa</name>
    <name type="common">Bark spider</name>
    <name type="synonym">Caerostris bankana</name>
    <dbReference type="NCBI Taxonomy" id="172846"/>
    <lineage>
        <taxon>Eukaryota</taxon>
        <taxon>Metazoa</taxon>
        <taxon>Ecdysozoa</taxon>
        <taxon>Arthropoda</taxon>
        <taxon>Chelicerata</taxon>
        <taxon>Arachnida</taxon>
        <taxon>Araneae</taxon>
        <taxon>Araneomorphae</taxon>
        <taxon>Entelegynae</taxon>
        <taxon>Araneoidea</taxon>
        <taxon>Araneidae</taxon>
        <taxon>Caerostris</taxon>
    </lineage>
</organism>
<dbReference type="Pfam" id="PF00651">
    <property type="entry name" value="BTB"/>
    <property type="match status" value="1"/>
</dbReference>
<accession>A0AAV4N8Y8</accession>
<dbReference type="Proteomes" id="UP001054945">
    <property type="component" value="Unassembled WGS sequence"/>
</dbReference>
<comment type="caution">
    <text evidence="2">The sequence shown here is derived from an EMBL/GenBank/DDBJ whole genome shotgun (WGS) entry which is preliminary data.</text>
</comment>
<keyword evidence="3" id="KW-1185">Reference proteome</keyword>
<sequence length="330" mass="38753">MRCPSQEVPKFTSHFSLNTTIGILQWFFISQFENFSTWRRECDYRLHSKGAFRVYGKVLKPTKQSTSDYPLQITITPSIPFLVDKIKFKYTIAVLIPELNLRFQGEKFLYRLTPLFLPIITLTKQHVMKFHKDSVFVTFQFAHSMHSRDRINQTCYAELFDPSRSITTYDAYDSMNTDLHRLFTEKTFSDLTLRTEQESFQAHKTILCARSPVFRAMFRHDMIEKVTNSVYIPDVEADTLKLMLEFMYCNKFDNMQIENAMKLYAAADKYEILTLKKICYAYVISNVSAKNAIDVIAFAELYEENDLKDVALEHLNSHERKSSQQEKSKN</sequence>
<dbReference type="FunFam" id="3.30.710.10:FF:000159">
    <property type="entry name" value="Speckle-type POZ protein B"/>
    <property type="match status" value="1"/>
</dbReference>
<dbReference type="InterPro" id="IPR011333">
    <property type="entry name" value="SKP1/BTB/POZ_sf"/>
</dbReference>
<dbReference type="InterPro" id="IPR000210">
    <property type="entry name" value="BTB/POZ_dom"/>
</dbReference>
<evidence type="ECO:0000313" key="2">
    <source>
        <dbReference type="EMBL" id="GIX81152.1"/>
    </source>
</evidence>
<dbReference type="SUPFAM" id="SSF54695">
    <property type="entry name" value="POZ domain"/>
    <property type="match status" value="1"/>
</dbReference>
<proteinExistence type="predicted"/>
<dbReference type="EMBL" id="BPLR01003100">
    <property type="protein sequence ID" value="GIX81152.1"/>
    <property type="molecule type" value="Genomic_DNA"/>
</dbReference>
<dbReference type="SMART" id="SM00225">
    <property type="entry name" value="BTB"/>
    <property type="match status" value="1"/>
</dbReference>